<reference evidence="3 4" key="3">
    <citation type="submission" date="2017-09" db="EMBL/GenBank/DDBJ databases">
        <title>Tripartite evolution among Lactobacillus johnsonii, Lactobacillus taiwanensis, Lactobacillus reuteri and their rodent host.</title>
        <authorList>
            <person name="Wang T."/>
            <person name="Knowles S."/>
            <person name="Cheng C."/>
        </authorList>
    </citation>
    <scope>NUCLEOTIDE SEQUENCE [LARGE SCALE GENOMIC DNA]</scope>
    <source>
        <strain evidence="2 3">609q</strain>
        <strain evidence="1 4">609u</strain>
    </source>
</reference>
<keyword evidence="4" id="KW-1185">Reference proteome</keyword>
<dbReference type="RefSeq" id="WP_094496829.1">
    <property type="nucleotide sequence ID" value="NZ_NGNV01000002.1"/>
</dbReference>
<evidence type="ECO:0000313" key="3">
    <source>
        <dbReference type="Proteomes" id="UP000215828"/>
    </source>
</evidence>
<dbReference type="EMBL" id="NGNV01000002">
    <property type="protein sequence ID" value="OYR89058.1"/>
    <property type="molecule type" value="Genomic_DNA"/>
</dbReference>
<proteinExistence type="predicted"/>
<comment type="caution">
    <text evidence="2">The sequence shown here is derived from an EMBL/GenBank/DDBJ whole genome shotgun (WGS) entry which is preliminary data.</text>
</comment>
<accession>A0A256LIA9</accession>
<protein>
    <submittedName>
        <fullName evidence="2">Uncharacterized protein</fullName>
    </submittedName>
</protein>
<dbReference type="EMBL" id="NGNX01000003">
    <property type="protein sequence ID" value="OYR93189.1"/>
    <property type="molecule type" value="Genomic_DNA"/>
</dbReference>
<reference evidence="1 4" key="2">
    <citation type="submission" date="2017-05" db="EMBL/GenBank/DDBJ databases">
        <authorList>
            <person name="Lin X.B."/>
            <person name="Stothard P."/>
            <person name="Tasseva G."/>
            <person name="Walter J."/>
        </authorList>
    </citation>
    <scope>NUCLEOTIDE SEQUENCE [LARGE SCALE GENOMIC DNA]</scope>
    <source>
        <strain evidence="1 4">609u</strain>
    </source>
</reference>
<organism evidence="2 3">
    <name type="scientific">Lactobacillus taiwanensis</name>
    <dbReference type="NCBI Taxonomy" id="508451"/>
    <lineage>
        <taxon>Bacteria</taxon>
        <taxon>Bacillati</taxon>
        <taxon>Bacillota</taxon>
        <taxon>Bacilli</taxon>
        <taxon>Lactobacillales</taxon>
        <taxon>Lactobacillaceae</taxon>
        <taxon>Lactobacillus</taxon>
    </lineage>
</organism>
<gene>
    <name evidence="1" type="ORF">CBF53_00810</name>
    <name evidence="2" type="ORF">CBF70_00940</name>
</gene>
<dbReference type="AlphaFoldDB" id="A0A256LIA9"/>
<evidence type="ECO:0000313" key="2">
    <source>
        <dbReference type="EMBL" id="OYR93189.1"/>
    </source>
</evidence>
<dbReference type="Proteomes" id="UP000216316">
    <property type="component" value="Unassembled WGS sequence"/>
</dbReference>
<reference evidence="2 3" key="1">
    <citation type="submission" date="2017-04" db="EMBL/GenBank/DDBJ databases">
        <authorList>
            <person name="Afonso C.L."/>
            <person name="Miller P.J."/>
            <person name="Scott M.A."/>
            <person name="Spackman E."/>
            <person name="Goraichik I."/>
            <person name="Dimitrov K.M."/>
            <person name="Suarez D.L."/>
            <person name="Swayne D.E."/>
        </authorList>
    </citation>
    <scope>NUCLEOTIDE SEQUENCE [LARGE SCALE GENOMIC DNA]</scope>
    <source>
        <strain evidence="2 3">609q</strain>
    </source>
</reference>
<sequence>MIVLNKDSIHSLISSKVEDFWKSYRDIEFFIWKNISKVGFDKELKSVVVKNHMQLSVVLTEKDYLIVYLIFKDEILLPLKIQKFDRACKKYLKSGDVVPIMIKIFGFPKPFF</sequence>
<dbReference type="Proteomes" id="UP000215828">
    <property type="component" value="Unassembled WGS sequence"/>
</dbReference>
<evidence type="ECO:0000313" key="1">
    <source>
        <dbReference type="EMBL" id="OYR89058.1"/>
    </source>
</evidence>
<name>A0A256LIA9_9LACO</name>
<evidence type="ECO:0000313" key="4">
    <source>
        <dbReference type="Proteomes" id="UP000216316"/>
    </source>
</evidence>